<evidence type="ECO:0000313" key="1">
    <source>
        <dbReference type="EMBL" id="KAF3530969.1"/>
    </source>
</evidence>
<accession>A0ABQ7BFB7</accession>
<keyword evidence="2" id="KW-1185">Reference proteome</keyword>
<name>A0ABQ7BFB7_BRACR</name>
<reference evidence="1 2" key="1">
    <citation type="journal article" date="2020" name="BMC Genomics">
        <title>Intraspecific diversification of the crop wild relative Brassica cretica Lam. using demographic model selection.</title>
        <authorList>
            <person name="Kioukis A."/>
            <person name="Michalopoulou V.A."/>
            <person name="Briers L."/>
            <person name="Pirintsos S."/>
            <person name="Studholme D.J."/>
            <person name="Pavlidis P."/>
            <person name="Sarris P.F."/>
        </authorList>
    </citation>
    <scope>NUCLEOTIDE SEQUENCE [LARGE SCALE GENOMIC DNA]</scope>
    <source>
        <strain evidence="2">cv. PFS-1207/04</strain>
    </source>
</reference>
<sequence length="71" mass="7992">MKGVKKAYYRPKAPVAKRAVRVPHSSLPEMRGVLNCDLTVTDRIGDDASGKRNLSDISGERRLSWGRRRVI</sequence>
<protein>
    <submittedName>
        <fullName evidence="1">Uncharacterized protein</fullName>
    </submittedName>
</protein>
<organism evidence="1 2">
    <name type="scientific">Brassica cretica</name>
    <name type="common">Mustard</name>
    <dbReference type="NCBI Taxonomy" id="69181"/>
    <lineage>
        <taxon>Eukaryota</taxon>
        <taxon>Viridiplantae</taxon>
        <taxon>Streptophyta</taxon>
        <taxon>Embryophyta</taxon>
        <taxon>Tracheophyta</taxon>
        <taxon>Spermatophyta</taxon>
        <taxon>Magnoliopsida</taxon>
        <taxon>eudicotyledons</taxon>
        <taxon>Gunneridae</taxon>
        <taxon>Pentapetalae</taxon>
        <taxon>rosids</taxon>
        <taxon>malvids</taxon>
        <taxon>Brassicales</taxon>
        <taxon>Brassicaceae</taxon>
        <taxon>Brassiceae</taxon>
        <taxon>Brassica</taxon>
    </lineage>
</organism>
<dbReference type="EMBL" id="QGKV02001507">
    <property type="protein sequence ID" value="KAF3530969.1"/>
    <property type="molecule type" value="Genomic_DNA"/>
</dbReference>
<comment type="caution">
    <text evidence="1">The sequence shown here is derived from an EMBL/GenBank/DDBJ whole genome shotgun (WGS) entry which is preliminary data.</text>
</comment>
<dbReference type="Proteomes" id="UP000266723">
    <property type="component" value="Unassembled WGS sequence"/>
</dbReference>
<gene>
    <name evidence="1" type="ORF">DY000_02038611</name>
</gene>
<proteinExistence type="predicted"/>
<evidence type="ECO:0000313" key="2">
    <source>
        <dbReference type="Proteomes" id="UP000266723"/>
    </source>
</evidence>